<proteinExistence type="predicted"/>
<dbReference type="InterPro" id="IPR014016">
    <property type="entry name" value="UvrD-like_ATP-bd"/>
</dbReference>
<evidence type="ECO:0000256" key="2">
    <source>
        <dbReference type="ARBA" id="ARBA00022801"/>
    </source>
</evidence>
<gene>
    <name evidence="7" type="ORF">D9611_006939</name>
</gene>
<dbReference type="InterPro" id="IPR039904">
    <property type="entry name" value="TRANK1"/>
</dbReference>
<keyword evidence="8" id="KW-1185">Reference proteome</keyword>
<evidence type="ECO:0000313" key="7">
    <source>
        <dbReference type="EMBL" id="KAF5314017.1"/>
    </source>
</evidence>
<dbReference type="PROSITE" id="PS51198">
    <property type="entry name" value="UVRD_HELICASE_ATP_BIND"/>
    <property type="match status" value="1"/>
</dbReference>
<evidence type="ECO:0000259" key="6">
    <source>
        <dbReference type="PROSITE" id="PS51198"/>
    </source>
</evidence>
<evidence type="ECO:0000256" key="5">
    <source>
        <dbReference type="PROSITE-ProRule" id="PRU00560"/>
    </source>
</evidence>
<comment type="caution">
    <text evidence="7">The sequence shown here is derived from an EMBL/GenBank/DDBJ whole genome shotgun (WGS) entry which is preliminary data.</text>
</comment>
<feature type="binding site" evidence="5">
    <location>
        <begin position="524"/>
        <end position="531"/>
    </location>
    <ligand>
        <name>ATP</name>
        <dbReference type="ChEBI" id="CHEBI:30616"/>
    </ligand>
</feature>
<dbReference type="Pfam" id="PF13361">
    <property type="entry name" value="UvrD_C"/>
    <property type="match status" value="1"/>
</dbReference>
<dbReference type="InterPro" id="IPR014017">
    <property type="entry name" value="DNA_helicase_UvrD-like_C"/>
</dbReference>
<dbReference type="PANTHER" id="PTHR21529">
    <property type="entry name" value="MAMMARY TURMOR VIRUS RECEPTOR HOMOLOG 1, 2 MTVR1, 2"/>
    <property type="match status" value="1"/>
</dbReference>
<accession>A0A8H5B1G7</accession>
<dbReference type="InterPro" id="IPR027417">
    <property type="entry name" value="P-loop_NTPase"/>
</dbReference>
<dbReference type="OrthoDB" id="3156807at2759"/>
<name>A0A8H5B1G7_9AGAR</name>
<dbReference type="GO" id="GO:0016787">
    <property type="term" value="F:hydrolase activity"/>
    <property type="evidence" value="ECO:0007669"/>
    <property type="project" value="UniProtKB-UniRule"/>
</dbReference>
<evidence type="ECO:0000256" key="3">
    <source>
        <dbReference type="ARBA" id="ARBA00022806"/>
    </source>
</evidence>
<evidence type="ECO:0000256" key="4">
    <source>
        <dbReference type="ARBA" id="ARBA00022840"/>
    </source>
</evidence>
<organism evidence="7 8">
    <name type="scientific">Ephemerocybe angulata</name>
    <dbReference type="NCBI Taxonomy" id="980116"/>
    <lineage>
        <taxon>Eukaryota</taxon>
        <taxon>Fungi</taxon>
        <taxon>Dikarya</taxon>
        <taxon>Basidiomycota</taxon>
        <taxon>Agaricomycotina</taxon>
        <taxon>Agaricomycetes</taxon>
        <taxon>Agaricomycetidae</taxon>
        <taxon>Agaricales</taxon>
        <taxon>Agaricineae</taxon>
        <taxon>Psathyrellaceae</taxon>
        <taxon>Ephemerocybe</taxon>
    </lineage>
</organism>
<keyword evidence="3 5" id="KW-0347">Helicase</keyword>
<evidence type="ECO:0000313" key="8">
    <source>
        <dbReference type="Proteomes" id="UP000541558"/>
    </source>
</evidence>
<dbReference type="Proteomes" id="UP000541558">
    <property type="component" value="Unassembled WGS sequence"/>
</dbReference>
<sequence>MPFVSPTMEPKASRSSARWLTQLCRELEACKTVEDIQPVLDGLDTSIILTEVQVESVLNQLASATETKFLVEVVLSSGSWCKALSTWLLERFPKSPDSFAGTIHGTILDLLLNLFLSLEDLVPGSEETYKYVRLVLKALQLMATFTGEMRPAQSTDGSISFGMPVVRSNRPRQKQAEKTFSLNPLELKRLDIDLPETKDQALGNAEELLGILNVQLQEYLEIMQSDKGVINEIQRLFVQCVLDKATSRAKSSKNQTATRPEVDLDLRPDEEAIYEELLSSPTMKASLYFPSAPGLGPWRILLGNRTYADLRAIQRADSGKTFKAVIKRIVELSNGRFSHANMKRINSRRDRCLPVYEARLPGDRRLIYRIDCTPDYHSVREFQVLKLLGIYSHKEVKRRLWTAVGIQLAGKGKEYLRRCTLRHKSSQASDDRVLPENFSPSSESFLPESFPPLSGNVEEEVILPELPKEEMEELHSILALEKFVTLSKELLTSIWVDLDVAHVFDVSQEEKEIVEHPYSCYVIGRSGTGKTTTMLFKMLGIERAYAQELESSTPESITKPRQLFITKSHVLAKRVEEYFSQLLESLSIAKKSKEELQAIADARKAKQKDQHNTVSNLKDDVTWKARVPERYSALQDHHFPLFLTFEQLSHLLEGDLEGLETSSGNFVTYDIFLKDYWPHFPLDLTKALDPALVFGEMIGVIEGSELSLSHEARYLSQDSYYELSCRANHTFARQREKVYSLFAAYVQRKQQNGAFDSADRSHRILRALEEVGVPGARIDYLYVDEVQDNLLIDAMLLRSLCRNPNGLFWAGDTAQTIAVGSSFRFDDLKAFLYRLEQRRKTRSVDDSAITQSELRTFQLVVNHRSHSGIVRCASAVIALITEFWPYAIDNLSPERGIVGGAKPMFFTGWETDAVQYDQFLVGKSGERVEFGAQQCILVRDEIAKAELRQRVGTVGFIFTLYESKGLEFDDVLLYKFFEDSKIDASQWRVVLNMVERPTGSTYLPAPRFDEERHAGVCSELKFLYVAITRSRKNLWIVDFSERAEPMRRLWDSKGLIQNFEPGGDIPHLATMSTPEEWAARGSELMDKDQYGQAKYAFDRAGPGYEIHGEIAYAYQFRENVGRMQAGRTQRDAFRSAAELFLQCALRAEETDRRISYHNAAGCYEEAAARGGNKEDYKRAAKGYNSAGEYVSAIKLYQRGDMFLEAVDVVRQHRDDDGETAELAENTFEQARLFYFKAMDLTRARSLFYSDKEMLAYLKLNPSLSECYAKALVGQGKYWEAAEVHAQDGRIVVAVRILRLDKKNPESAKKANEYILQGLWQHCSFTQKVKKADANVLLDLASLSDASLLSQTQKDEFTMFENLKPTRANDTTIFRTLAYRFLQRKERPQALLSFDHFFTTFPSISNVSNSDLPRILEDFHTYARVFKNLIVTLDITDLAIQKLFGFTPVPTKGAYRLRNGTWIHQRVSKSWSIPSELDTGGTLIVQSAHLQEGLTSELWYRLQARLSAENDACQRAPVFNPCIAFIMSSYRCPCSGNHLRFKDLTPDWYTMQLRIHALQISLFHLYNSIPLVDDKDTVAGRRYWIHKLFETMWPATHHLGFQAIRVSGVVDKTVARALLIVRCWSHDILHTHKLANGEEKTLLTFFYEAAFLSLFADRKHAESYLAGAPLVSAFEATASRSKGEAALLPELYQCLLASEGGFISAGILFLRQLTESRDLQIDVNTLCHLAEYLSAALILARMDFKLHNLTLPRGWLLFLLRHVTVTRVDTTLITDLLEALKCILESLVYGGEKAKYLVHADTDLSFAGETRCLFILRICRAIGLIGYNIPNGNLREDILNILKVLDGVTMRHSPFRRFIGRTHWGGVCLAVEASSNDSRLDYLVQMCLDGQGSTQNLPHGLHRVLFTSKDDAIAKLSTLIPVEVAEPTVDRVAIRPPAMNAKVAEAKVIKPKIPAAKVVESKDVKANEGLKIEKRTRKGSKQPGVGAFNRPKDDASKVAAAKILTAWYRAILRSRSLAAGKSRTQKSCDASFRACLNNLANFQWPERCFYRVLYLGLVPHILACLKALESLALAKKIKTREQMHMGSVEHDNLDNQRTELGNIMKFSKRLSGKLDPASETHKQQDIDLLCKLVGEVEDLVKRMPSVTKDILFHLAIVVNALARRDTVRESQPQPTEISYDSESDMQLGGEGWVFPAGMWLG</sequence>
<dbReference type="PANTHER" id="PTHR21529:SF4">
    <property type="entry name" value="TPR AND ANKYRIN REPEAT-CONTAINING PROTEIN 1"/>
    <property type="match status" value="1"/>
</dbReference>
<dbReference type="GO" id="GO:0005524">
    <property type="term" value="F:ATP binding"/>
    <property type="evidence" value="ECO:0007669"/>
    <property type="project" value="UniProtKB-UniRule"/>
</dbReference>
<dbReference type="Gene3D" id="3.40.50.300">
    <property type="entry name" value="P-loop containing nucleotide triphosphate hydrolases"/>
    <property type="match status" value="2"/>
</dbReference>
<reference evidence="7 8" key="1">
    <citation type="journal article" date="2020" name="ISME J.">
        <title>Uncovering the hidden diversity of litter-decomposition mechanisms in mushroom-forming fungi.</title>
        <authorList>
            <person name="Floudas D."/>
            <person name="Bentzer J."/>
            <person name="Ahren D."/>
            <person name="Johansson T."/>
            <person name="Persson P."/>
            <person name="Tunlid A."/>
        </authorList>
    </citation>
    <scope>NUCLEOTIDE SEQUENCE [LARGE SCALE GENOMIC DNA]</scope>
    <source>
        <strain evidence="7 8">CBS 175.51</strain>
    </source>
</reference>
<keyword evidence="2 5" id="KW-0378">Hydrolase</keyword>
<evidence type="ECO:0000256" key="1">
    <source>
        <dbReference type="ARBA" id="ARBA00022741"/>
    </source>
</evidence>
<feature type="domain" description="UvrD-like helicase ATP-binding" evidence="6">
    <location>
        <begin position="503"/>
        <end position="866"/>
    </location>
</feature>
<keyword evidence="4 5" id="KW-0067">ATP-binding</keyword>
<dbReference type="GO" id="GO:0004386">
    <property type="term" value="F:helicase activity"/>
    <property type="evidence" value="ECO:0007669"/>
    <property type="project" value="UniProtKB-UniRule"/>
</dbReference>
<protein>
    <recommendedName>
        <fullName evidence="6">UvrD-like helicase ATP-binding domain-containing protein</fullName>
    </recommendedName>
</protein>
<dbReference type="EMBL" id="JAACJK010000222">
    <property type="protein sequence ID" value="KAF5314017.1"/>
    <property type="molecule type" value="Genomic_DNA"/>
</dbReference>
<keyword evidence="1 5" id="KW-0547">Nucleotide-binding</keyword>
<dbReference type="SUPFAM" id="SSF52540">
    <property type="entry name" value="P-loop containing nucleoside triphosphate hydrolases"/>
    <property type="match status" value="1"/>
</dbReference>
<dbReference type="Pfam" id="PF00580">
    <property type="entry name" value="UvrD-helicase"/>
    <property type="match status" value="1"/>
</dbReference>